<dbReference type="SUPFAM" id="SSF46689">
    <property type="entry name" value="Homeodomain-like"/>
    <property type="match status" value="1"/>
</dbReference>
<keyword evidence="3" id="KW-1185">Reference proteome</keyword>
<dbReference type="AlphaFoldDB" id="Q0FYX7"/>
<dbReference type="InterPro" id="IPR009057">
    <property type="entry name" value="Homeodomain-like_sf"/>
</dbReference>
<name>Q0FYX7_9HYPH</name>
<reference evidence="2 3" key="1">
    <citation type="journal article" date="2010" name="J. Bacteriol.">
        <title>Genome sequence of Fulvimarina pelagi HTCC2506T, a Mn(II)-oxidizing alphaproteobacterium possessing an aerobic anoxygenic photosynthetic gene cluster and Xanthorhodopsin.</title>
        <authorList>
            <person name="Kang I."/>
            <person name="Oh H.M."/>
            <person name="Lim S.I."/>
            <person name="Ferriera S."/>
            <person name="Giovannoni S.J."/>
            <person name="Cho J.C."/>
        </authorList>
    </citation>
    <scope>NUCLEOTIDE SEQUENCE [LARGE SCALE GENOMIC DNA]</scope>
    <source>
        <strain evidence="2 3">HTCC2506</strain>
    </source>
</reference>
<accession>Q0FYX7</accession>
<organism evidence="2 3">
    <name type="scientific">Fulvimarina pelagi HTCC2506</name>
    <dbReference type="NCBI Taxonomy" id="314231"/>
    <lineage>
        <taxon>Bacteria</taxon>
        <taxon>Pseudomonadati</taxon>
        <taxon>Pseudomonadota</taxon>
        <taxon>Alphaproteobacteria</taxon>
        <taxon>Hyphomicrobiales</taxon>
        <taxon>Aurantimonadaceae</taxon>
        <taxon>Fulvimarina</taxon>
    </lineage>
</organism>
<comment type="caution">
    <text evidence="2">The sequence shown here is derived from an EMBL/GenBank/DDBJ whole genome shotgun (WGS) entry which is preliminary data.</text>
</comment>
<dbReference type="STRING" id="217511.GCA_001463845_01041"/>
<evidence type="ECO:0000259" key="1">
    <source>
        <dbReference type="Pfam" id="PF13518"/>
    </source>
</evidence>
<dbReference type="eggNOG" id="ENOG503327K">
    <property type="taxonomic scope" value="Bacteria"/>
</dbReference>
<gene>
    <name evidence="2" type="ORF">FP2506_11512</name>
</gene>
<dbReference type="Proteomes" id="UP000004310">
    <property type="component" value="Unassembled WGS sequence"/>
</dbReference>
<proteinExistence type="predicted"/>
<dbReference type="RefSeq" id="WP_007067437.1">
    <property type="nucleotide sequence ID" value="NZ_DS022272.1"/>
</dbReference>
<dbReference type="HOGENOM" id="CLU_131403_2_0_5"/>
<evidence type="ECO:0000313" key="2">
    <source>
        <dbReference type="EMBL" id="EAU40181.1"/>
    </source>
</evidence>
<dbReference type="EMBL" id="AATP01000009">
    <property type="protein sequence ID" value="EAU40181.1"/>
    <property type="molecule type" value="Genomic_DNA"/>
</dbReference>
<feature type="domain" description="Insertion element IS150 protein InsJ-like helix-turn-helix" evidence="1">
    <location>
        <begin position="87"/>
        <end position="123"/>
    </location>
</feature>
<evidence type="ECO:0000313" key="3">
    <source>
        <dbReference type="Proteomes" id="UP000004310"/>
    </source>
</evidence>
<sequence>MTLPALLEEIAEVAGEEAAMKLAAAHGGTRRYIPGDASDGHWLPRLVGREAANRICAHFSHMDEQGNPVGQQVLLPLGATGSLRDARRRAAKCIANGGSAADAARAAGLTERTAYRIRRRMKAADDRQGDLFS</sequence>
<dbReference type="InterPro" id="IPR055247">
    <property type="entry name" value="InsJ-like_HTH"/>
</dbReference>
<protein>
    <recommendedName>
        <fullName evidence="1">Insertion element IS150 protein InsJ-like helix-turn-helix domain-containing protein</fullName>
    </recommendedName>
</protein>
<dbReference type="Pfam" id="PF13518">
    <property type="entry name" value="HTH_28"/>
    <property type="match status" value="1"/>
</dbReference>